<keyword evidence="1" id="KW-0472">Membrane</keyword>
<feature type="transmembrane region" description="Helical" evidence="1">
    <location>
        <begin position="430"/>
        <end position="454"/>
    </location>
</feature>
<feature type="transmembrane region" description="Helical" evidence="1">
    <location>
        <begin position="297"/>
        <end position="318"/>
    </location>
</feature>
<evidence type="ECO:0000256" key="1">
    <source>
        <dbReference type="SAM" id="Phobius"/>
    </source>
</evidence>
<name>A0A1J4KBG7_9EUKA</name>
<gene>
    <name evidence="2" type="ORF">TRFO_25135</name>
</gene>
<evidence type="ECO:0000313" key="2">
    <source>
        <dbReference type="EMBL" id="OHT06821.1"/>
    </source>
</evidence>
<feature type="transmembrane region" description="Helical" evidence="1">
    <location>
        <begin position="461"/>
        <end position="483"/>
    </location>
</feature>
<comment type="caution">
    <text evidence="2">The sequence shown here is derived from an EMBL/GenBank/DDBJ whole genome shotgun (WGS) entry which is preliminary data.</text>
</comment>
<feature type="transmembrane region" description="Helical" evidence="1">
    <location>
        <begin position="359"/>
        <end position="375"/>
    </location>
</feature>
<feature type="transmembrane region" description="Helical" evidence="1">
    <location>
        <begin position="382"/>
        <end position="401"/>
    </location>
</feature>
<keyword evidence="1" id="KW-0812">Transmembrane</keyword>
<accession>A0A1J4KBG7</accession>
<dbReference type="PANTHER" id="PTHR14795:SF0">
    <property type="entry name" value="TRANSMEMBRANE PROTEIN 62"/>
    <property type="match status" value="1"/>
</dbReference>
<keyword evidence="3" id="KW-1185">Reference proteome</keyword>
<dbReference type="AlphaFoldDB" id="A0A1J4KBG7"/>
<dbReference type="PANTHER" id="PTHR14795">
    <property type="entry name" value="HELICASE RELATED"/>
    <property type="match status" value="1"/>
</dbReference>
<reference evidence="2" key="1">
    <citation type="submission" date="2016-10" db="EMBL/GenBank/DDBJ databases">
        <authorList>
            <person name="Benchimol M."/>
            <person name="Almeida L.G."/>
            <person name="Vasconcelos A.T."/>
            <person name="Perreira-Neves A."/>
            <person name="Rosa I.A."/>
            <person name="Tasca T."/>
            <person name="Bogo M.R."/>
            <person name="de Souza W."/>
        </authorList>
    </citation>
    <scope>NUCLEOTIDE SEQUENCE [LARGE SCALE GENOMIC DNA]</scope>
    <source>
        <strain evidence="2">K</strain>
    </source>
</reference>
<dbReference type="SUPFAM" id="SSF56300">
    <property type="entry name" value="Metallo-dependent phosphatases"/>
    <property type="match status" value="1"/>
</dbReference>
<sequence length="554" mass="63980">MNQNTINQSIINHKLSFSDKKTSFVSKKNVSSNIKNEFDRNLSNELNIIALNVFNFPTARSLLLLFSNMSKQFLDNLEKTIEENPNPIVMAHYPVFEIHSAKSSKGRTFEQIVGSSDIRLYLCGHAHPYSLEIQHHGEGNMEIVAPSNSEKFQLFGLVSIDNGRLMWHQVDIRNPMKFMTTHPISKEQISIHTNFQEKDTEIRVIRFNSTFDQPEAKISFSIKNSKNRKIIKKGELKLARFMDNSTSLYSAPLNIEDFGEYTLELNGDYQEERNFIVDSSTKVGNEVWVHYMSAKRIIWIILVVEFIIFMLIVTPLPFNFLRFEKIENWIEGIDYLSGNPSHNETMVVEINLKNNNMKVTYWLLSIFFGFLLIRTRYQRAPLGIKIMALFAVYSVLFIPTLEFNTEGDIGIVWVYGVLINKVSYFIDYSVYYAVLYLTFVCYPMIAIISSMCVYQWNKKQLGDLIFVFLPLGGIPYVIIRIAYQASGKSLIMFSPQFVILPLLYIIIFIVWGYKWRKSGIISKNVFGNIISSNSQTGKTIQESLNSHDQVKLDL</sequence>
<keyword evidence="1" id="KW-1133">Transmembrane helix</keyword>
<dbReference type="InterPro" id="IPR029052">
    <property type="entry name" value="Metallo-depent_PP-like"/>
</dbReference>
<protein>
    <submittedName>
        <fullName evidence="2">Uncharacterized protein</fullName>
    </submittedName>
</protein>
<evidence type="ECO:0000313" key="3">
    <source>
        <dbReference type="Proteomes" id="UP000179807"/>
    </source>
</evidence>
<dbReference type="Gene3D" id="3.60.21.10">
    <property type="match status" value="1"/>
</dbReference>
<proteinExistence type="predicted"/>
<feature type="transmembrane region" description="Helical" evidence="1">
    <location>
        <begin position="489"/>
        <end position="513"/>
    </location>
</feature>
<dbReference type="EMBL" id="MLAK01000715">
    <property type="protein sequence ID" value="OHT06821.1"/>
    <property type="molecule type" value="Genomic_DNA"/>
</dbReference>
<dbReference type="RefSeq" id="XP_068359957.1">
    <property type="nucleotide sequence ID" value="XM_068504158.1"/>
</dbReference>
<organism evidence="2 3">
    <name type="scientific">Tritrichomonas foetus</name>
    <dbReference type="NCBI Taxonomy" id="1144522"/>
    <lineage>
        <taxon>Eukaryota</taxon>
        <taxon>Metamonada</taxon>
        <taxon>Parabasalia</taxon>
        <taxon>Tritrichomonadida</taxon>
        <taxon>Tritrichomonadidae</taxon>
        <taxon>Tritrichomonas</taxon>
    </lineage>
</organism>
<dbReference type="VEuPathDB" id="TrichDB:TRFO_25135"/>
<dbReference type="Proteomes" id="UP000179807">
    <property type="component" value="Unassembled WGS sequence"/>
</dbReference>
<dbReference type="GeneID" id="94838862"/>